<dbReference type="Proteomes" id="UP000598120">
    <property type="component" value="Unassembled WGS sequence"/>
</dbReference>
<dbReference type="CDD" id="cd19608">
    <property type="entry name" value="GH113_mannanase-like"/>
    <property type="match status" value="1"/>
</dbReference>
<reference evidence="2 3" key="1">
    <citation type="journal article" date="2014" name="Int. J. Syst. Evol. Microbiol.">
        <title>Complete genome sequence of Corynebacterium casei LMG S-19264T (=DSM 44701T), isolated from a smear-ripened cheese.</title>
        <authorList>
            <consortium name="US DOE Joint Genome Institute (JGI-PGF)"/>
            <person name="Walter F."/>
            <person name="Albersmeier A."/>
            <person name="Kalinowski J."/>
            <person name="Ruckert C."/>
        </authorList>
    </citation>
    <scope>NUCLEOTIDE SEQUENCE [LARGE SCALE GENOMIC DNA]</scope>
    <source>
        <strain evidence="2 3">CGMCC 1.15295</strain>
    </source>
</reference>
<sequence>MRTIFLMLSVIVLMSSCSMTVPKPEKINGVSFVASGDSISDKHVNPVVKLNANYASLMPFGFIRDLAHPEIIYSGKRQWFGETEDGVKQYASALNKKGIKIMLKPQIWVSRGEFTGFIKMGSEEDWQTLEQTYSKFILEFARIAQEMNADIFCIGTELEGFVDERPEYWHQLIKEIKTIYKGKLTYAANWNEFNRTPFWNELDYIGVDGYFPLSQEQTPTLAESRKGWQKHKTLLKSFYDTYRKPILFTEFGYRSIDYAGVKPWLVDREDGKVNLEAQSVLTQSLFDELWDEEWFAGGFVWKWFIDYESVGGIENNRFTPQNKPAEETIRKQYSKY</sequence>
<gene>
    <name evidence="2" type="ORF">GCM10011531_09250</name>
</gene>
<dbReference type="RefSeq" id="WP_188605160.1">
    <property type="nucleotide sequence ID" value="NZ_BMIC01000001.1"/>
</dbReference>
<protein>
    <recommendedName>
        <fullName evidence="4">Glycoside hydrolase</fullName>
    </recommendedName>
</protein>
<dbReference type="Gene3D" id="3.20.20.80">
    <property type="entry name" value="Glycosidases"/>
    <property type="match status" value="1"/>
</dbReference>
<dbReference type="Pfam" id="PF22612">
    <property type="entry name" value="GH113"/>
    <property type="match status" value="1"/>
</dbReference>
<evidence type="ECO:0008006" key="4">
    <source>
        <dbReference type="Google" id="ProtNLM"/>
    </source>
</evidence>
<organism evidence="2 3">
    <name type="scientific">Aquaticitalea lipolytica</name>
    <dbReference type="NCBI Taxonomy" id="1247562"/>
    <lineage>
        <taxon>Bacteria</taxon>
        <taxon>Pseudomonadati</taxon>
        <taxon>Bacteroidota</taxon>
        <taxon>Flavobacteriia</taxon>
        <taxon>Flavobacteriales</taxon>
        <taxon>Flavobacteriaceae</taxon>
        <taxon>Aquaticitalea</taxon>
    </lineage>
</organism>
<feature type="chain" id="PRO_5035281111" description="Glycoside hydrolase" evidence="1">
    <location>
        <begin position="21"/>
        <end position="336"/>
    </location>
</feature>
<proteinExistence type="predicted"/>
<dbReference type="EMBL" id="BMIC01000001">
    <property type="protein sequence ID" value="GFZ81174.1"/>
    <property type="molecule type" value="Genomic_DNA"/>
</dbReference>
<accession>A0A8J2TQ04</accession>
<dbReference type="InterPro" id="IPR017853">
    <property type="entry name" value="GH"/>
</dbReference>
<keyword evidence="3" id="KW-1185">Reference proteome</keyword>
<evidence type="ECO:0000256" key="1">
    <source>
        <dbReference type="SAM" id="SignalP"/>
    </source>
</evidence>
<evidence type="ECO:0000313" key="2">
    <source>
        <dbReference type="EMBL" id="GFZ81174.1"/>
    </source>
</evidence>
<dbReference type="SUPFAM" id="SSF51445">
    <property type="entry name" value="(Trans)glycosidases"/>
    <property type="match status" value="1"/>
</dbReference>
<feature type="signal peptide" evidence="1">
    <location>
        <begin position="1"/>
        <end position="20"/>
    </location>
</feature>
<name>A0A8J2TQ04_9FLAO</name>
<dbReference type="PROSITE" id="PS51257">
    <property type="entry name" value="PROKAR_LIPOPROTEIN"/>
    <property type="match status" value="1"/>
</dbReference>
<keyword evidence="1" id="KW-0732">Signal</keyword>
<dbReference type="AlphaFoldDB" id="A0A8J2TQ04"/>
<evidence type="ECO:0000313" key="3">
    <source>
        <dbReference type="Proteomes" id="UP000598120"/>
    </source>
</evidence>
<comment type="caution">
    <text evidence="2">The sequence shown here is derived from an EMBL/GenBank/DDBJ whole genome shotgun (WGS) entry which is preliminary data.</text>
</comment>
<dbReference type="InterPro" id="IPR055151">
    <property type="entry name" value="GH113"/>
</dbReference>